<dbReference type="GO" id="GO:0000976">
    <property type="term" value="F:transcription cis-regulatory region binding"/>
    <property type="evidence" value="ECO:0007669"/>
    <property type="project" value="TreeGrafter"/>
</dbReference>
<dbReference type="SUPFAM" id="SSF53822">
    <property type="entry name" value="Periplasmic binding protein-like I"/>
    <property type="match status" value="1"/>
</dbReference>
<dbReference type="GO" id="GO:0003700">
    <property type="term" value="F:DNA-binding transcription factor activity"/>
    <property type="evidence" value="ECO:0007669"/>
    <property type="project" value="TreeGrafter"/>
</dbReference>
<comment type="caution">
    <text evidence="5">The sequence shown here is derived from an EMBL/GenBank/DDBJ whole genome shotgun (WGS) entry which is preliminary data.</text>
</comment>
<evidence type="ECO:0000313" key="6">
    <source>
        <dbReference type="Proteomes" id="UP000247980"/>
    </source>
</evidence>
<dbReference type="Proteomes" id="UP000247980">
    <property type="component" value="Unassembled WGS sequence"/>
</dbReference>
<keyword evidence="1" id="KW-0805">Transcription regulation</keyword>
<evidence type="ECO:0000313" key="5">
    <source>
        <dbReference type="EMBL" id="PYI39532.1"/>
    </source>
</evidence>
<organism evidence="5 6">
    <name type="scientific">Arthrobacter psychrolactophilus</name>
    <dbReference type="NCBI Taxonomy" id="92442"/>
    <lineage>
        <taxon>Bacteria</taxon>
        <taxon>Bacillati</taxon>
        <taxon>Actinomycetota</taxon>
        <taxon>Actinomycetes</taxon>
        <taxon>Micrococcales</taxon>
        <taxon>Micrococcaceae</taxon>
        <taxon>Arthrobacter</taxon>
    </lineage>
</organism>
<dbReference type="Pfam" id="PF13377">
    <property type="entry name" value="Peripla_BP_3"/>
    <property type="match status" value="1"/>
</dbReference>
<dbReference type="SMART" id="SM00354">
    <property type="entry name" value="HTH_LACI"/>
    <property type="match status" value="1"/>
</dbReference>
<dbReference type="PANTHER" id="PTHR30146">
    <property type="entry name" value="LACI-RELATED TRANSCRIPTIONAL REPRESSOR"/>
    <property type="match status" value="1"/>
</dbReference>
<protein>
    <submittedName>
        <fullName evidence="5">LacI family transcriptional regulator</fullName>
    </submittedName>
</protein>
<dbReference type="SUPFAM" id="SSF47413">
    <property type="entry name" value="lambda repressor-like DNA-binding domains"/>
    <property type="match status" value="1"/>
</dbReference>
<evidence type="ECO:0000256" key="2">
    <source>
        <dbReference type="ARBA" id="ARBA00023125"/>
    </source>
</evidence>
<keyword evidence="2" id="KW-0238">DNA-binding</keyword>
<evidence type="ECO:0000256" key="3">
    <source>
        <dbReference type="ARBA" id="ARBA00023163"/>
    </source>
</evidence>
<proteinExistence type="predicted"/>
<gene>
    <name evidence="5" type="ORF">CVS30_04720</name>
</gene>
<dbReference type="Gene3D" id="3.40.50.2300">
    <property type="match status" value="2"/>
</dbReference>
<dbReference type="Pfam" id="PF00356">
    <property type="entry name" value="LacI"/>
    <property type="match status" value="1"/>
</dbReference>
<reference evidence="5 6" key="1">
    <citation type="submission" date="2018-05" db="EMBL/GenBank/DDBJ databases">
        <title>Genetic diversity of glacier-inhabiting Cryobacterium bacteria in China and description of Cryobacterium mengkeensis sp. nov. and Arthrobacter glacialis sp. nov.</title>
        <authorList>
            <person name="Liu Q."/>
            <person name="Xin Y.-H."/>
        </authorList>
    </citation>
    <scope>NUCLEOTIDE SEQUENCE [LARGE SCALE GENOMIC DNA]</scope>
    <source>
        <strain evidence="5 6">B7</strain>
    </source>
</reference>
<dbReference type="InterPro" id="IPR010982">
    <property type="entry name" value="Lambda_DNA-bd_dom_sf"/>
</dbReference>
<evidence type="ECO:0000259" key="4">
    <source>
        <dbReference type="PROSITE" id="PS50932"/>
    </source>
</evidence>
<dbReference type="CDD" id="cd01392">
    <property type="entry name" value="HTH_LacI"/>
    <property type="match status" value="1"/>
</dbReference>
<feature type="domain" description="HTH lacI-type" evidence="4">
    <location>
        <begin position="1"/>
        <end position="53"/>
    </location>
</feature>
<dbReference type="InterPro" id="IPR028082">
    <property type="entry name" value="Peripla_BP_I"/>
</dbReference>
<accession>A0A2V5IVR5</accession>
<keyword evidence="6" id="KW-1185">Reference proteome</keyword>
<sequence length="329" mass="34660">MEDVALRAGVSHQTVSRVLNGSPSVSPKTKEKVQRAIVELGYRRNTAARALVTRKTQTIGLLANGLNEYGPANILLAVQEAAREAGYFVSIAGIRGFAHQEIADALQRFLDQGVEGIVVQVPHADIPAMLKELNLGVPIVVIGTAADGSLSGVMVDQEKGACEAVQHLVDLGHTTIAHVAGPDGWIDAAERVSGWRRTLAHAGLAAGPLLTGDWTAASGYQAGLKLAEDPTITAVFAANDQMAVGLLRAFTEKGICVPEDISLVGVDDLPEGAYLVPPLTTVRQGFEELGRRCLEVMLSQLESATTAQTAVVEPRLIVRASTAPCAPIQ</sequence>
<dbReference type="PROSITE" id="PS50932">
    <property type="entry name" value="HTH_LACI_2"/>
    <property type="match status" value="1"/>
</dbReference>
<dbReference type="EMBL" id="QJVC01000003">
    <property type="protein sequence ID" value="PYI39532.1"/>
    <property type="molecule type" value="Genomic_DNA"/>
</dbReference>
<dbReference type="PROSITE" id="PS00356">
    <property type="entry name" value="HTH_LACI_1"/>
    <property type="match status" value="1"/>
</dbReference>
<dbReference type="Gene3D" id="1.10.260.40">
    <property type="entry name" value="lambda repressor-like DNA-binding domains"/>
    <property type="match status" value="1"/>
</dbReference>
<dbReference type="InterPro" id="IPR046335">
    <property type="entry name" value="LacI/GalR-like_sensor"/>
</dbReference>
<dbReference type="CDD" id="cd01574">
    <property type="entry name" value="PBP1_LacI"/>
    <property type="match status" value="1"/>
</dbReference>
<dbReference type="AlphaFoldDB" id="A0A2V5IVR5"/>
<evidence type="ECO:0000256" key="1">
    <source>
        <dbReference type="ARBA" id="ARBA00023015"/>
    </source>
</evidence>
<dbReference type="OrthoDB" id="9785139at2"/>
<dbReference type="PANTHER" id="PTHR30146:SF109">
    <property type="entry name" value="HTH-TYPE TRANSCRIPTIONAL REGULATOR GALS"/>
    <property type="match status" value="1"/>
</dbReference>
<dbReference type="InterPro" id="IPR000843">
    <property type="entry name" value="HTH_LacI"/>
</dbReference>
<keyword evidence="3" id="KW-0804">Transcription</keyword>
<name>A0A2V5IVR5_9MICC</name>